<protein>
    <submittedName>
        <fullName evidence="1">Uncharacterized protein</fullName>
    </submittedName>
</protein>
<sequence length="80" mass="9647">MTLNNSRDLSDSSICFNHVIISRHHIRSIVVNRRIQRRILLQRRRIRIYRRRAQVDNLDTLGQIMGEQFINQMFDGSSFY</sequence>
<evidence type="ECO:0000313" key="1">
    <source>
        <dbReference type="EMBL" id="GES93925.1"/>
    </source>
</evidence>
<accession>A0A8H3LX50</accession>
<name>A0A8H3LX50_9GLOM</name>
<dbReference type="EMBL" id="BLAL01000229">
    <property type="protein sequence ID" value="GES93925.1"/>
    <property type="molecule type" value="Genomic_DNA"/>
</dbReference>
<reference evidence="1" key="1">
    <citation type="submission" date="2019-10" db="EMBL/GenBank/DDBJ databases">
        <title>Conservation and host-specific expression of non-tandemly repeated heterogenous ribosome RNA gene in arbuscular mycorrhizal fungi.</title>
        <authorList>
            <person name="Maeda T."/>
            <person name="Kobayashi Y."/>
            <person name="Nakagawa T."/>
            <person name="Ezawa T."/>
            <person name="Yamaguchi K."/>
            <person name="Bino T."/>
            <person name="Nishimoto Y."/>
            <person name="Shigenobu S."/>
            <person name="Kawaguchi M."/>
        </authorList>
    </citation>
    <scope>NUCLEOTIDE SEQUENCE</scope>
    <source>
        <strain evidence="1">HR1</strain>
    </source>
</reference>
<proteinExistence type="predicted"/>
<dbReference type="Proteomes" id="UP000615446">
    <property type="component" value="Unassembled WGS sequence"/>
</dbReference>
<dbReference type="AlphaFoldDB" id="A0A8H3LX50"/>
<organism evidence="1 2">
    <name type="scientific">Rhizophagus clarus</name>
    <dbReference type="NCBI Taxonomy" id="94130"/>
    <lineage>
        <taxon>Eukaryota</taxon>
        <taxon>Fungi</taxon>
        <taxon>Fungi incertae sedis</taxon>
        <taxon>Mucoromycota</taxon>
        <taxon>Glomeromycotina</taxon>
        <taxon>Glomeromycetes</taxon>
        <taxon>Glomerales</taxon>
        <taxon>Glomeraceae</taxon>
        <taxon>Rhizophagus</taxon>
    </lineage>
</organism>
<comment type="caution">
    <text evidence="1">The sequence shown here is derived from an EMBL/GenBank/DDBJ whole genome shotgun (WGS) entry which is preliminary data.</text>
</comment>
<gene>
    <name evidence="1" type="ORF">RCL2_002066900</name>
</gene>
<evidence type="ECO:0000313" key="2">
    <source>
        <dbReference type="Proteomes" id="UP000615446"/>
    </source>
</evidence>